<gene>
    <name evidence="1" type="ORF">OFUS_LOCUS22632</name>
</gene>
<name>A0A8J1TF47_OWEFU</name>
<organism evidence="1 2">
    <name type="scientific">Owenia fusiformis</name>
    <name type="common">Polychaete worm</name>
    <dbReference type="NCBI Taxonomy" id="6347"/>
    <lineage>
        <taxon>Eukaryota</taxon>
        <taxon>Metazoa</taxon>
        <taxon>Spiralia</taxon>
        <taxon>Lophotrochozoa</taxon>
        <taxon>Annelida</taxon>
        <taxon>Polychaeta</taxon>
        <taxon>Sedentaria</taxon>
        <taxon>Canalipalpata</taxon>
        <taxon>Sabellida</taxon>
        <taxon>Oweniida</taxon>
        <taxon>Oweniidae</taxon>
        <taxon>Owenia</taxon>
    </lineage>
</organism>
<reference evidence="1" key="1">
    <citation type="submission" date="2022-03" db="EMBL/GenBank/DDBJ databases">
        <authorList>
            <person name="Martin C."/>
        </authorList>
    </citation>
    <scope>NUCLEOTIDE SEQUENCE</scope>
</reference>
<proteinExistence type="predicted"/>
<dbReference type="Proteomes" id="UP000749559">
    <property type="component" value="Unassembled WGS sequence"/>
</dbReference>
<evidence type="ECO:0000313" key="2">
    <source>
        <dbReference type="Proteomes" id="UP000749559"/>
    </source>
</evidence>
<feature type="non-terminal residue" evidence="1">
    <location>
        <position position="335"/>
    </location>
</feature>
<dbReference type="EMBL" id="CAIIXF020000011">
    <property type="protein sequence ID" value="CAH1798489.1"/>
    <property type="molecule type" value="Genomic_DNA"/>
</dbReference>
<dbReference type="AlphaFoldDB" id="A0A8J1TF47"/>
<keyword evidence="2" id="KW-1185">Reference proteome</keyword>
<dbReference type="SUPFAM" id="SSF52266">
    <property type="entry name" value="SGNH hydrolase"/>
    <property type="match status" value="1"/>
</dbReference>
<evidence type="ECO:0000313" key="1">
    <source>
        <dbReference type="EMBL" id="CAH1798489.1"/>
    </source>
</evidence>
<sequence>EMEKMTFMPSEAALTLQNGQCGNSDTNVETATVPRRALCYPTSLKACCFKNHCQNMTVKQCQCGECLDLRQRLHAEKHNWQPLSNQCPLTYYDPTLACDMLAQKNVKHIILVGDSLVRHFFGALLILLSGHMKDGAMKQNTKPDDREKCGYHLQFDEKYCRKLNDRTRTICNSKVQLTLREDYSLGLLQKSVAFIREQKNQVILFSTGLHNGLNFEPTKVALQKYITDLGHGIFQHRSFTNHSRPRMLFMTPHYPGLMKRARYLTNHQGTEDVKIYSDKMRQFLARYNIPMFNTSALTSHTFSFDGTHFGYGLNVHLSHILLNYISQFDWDTFET</sequence>
<dbReference type="OrthoDB" id="5373426at2759"/>
<protein>
    <submittedName>
        <fullName evidence="1">Uncharacterized protein</fullName>
    </submittedName>
</protein>
<accession>A0A8J1TF47</accession>
<comment type="caution">
    <text evidence="1">The sequence shown here is derived from an EMBL/GenBank/DDBJ whole genome shotgun (WGS) entry which is preliminary data.</text>
</comment>